<evidence type="ECO:0000313" key="2">
    <source>
        <dbReference type="EMBL" id="QBK85965.1"/>
    </source>
</evidence>
<evidence type="ECO:0000256" key="1">
    <source>
        <dbReference type="SAM" id="Phobius"/>
    </source>
</evidence>
<organism evidence="2">
    <name type="scientific">Marseillevirus LCMAC101</name>
    <dbReference type="NCBI Taxonomy" id="2506602"/>
    <lineage>
        <taxon>Viruses</taxon>
        <taxon>Varidnaviria</taxon>
        <taxon>Bamfordvirae</taxon>
        <taxon>Nucleocytoviricota</taxon>
        <taxon>Megaviricetes</taxon>
        <taxon>Pimascovirales</taxon>
        <taxon>Pimascovirales incertae sedis</taxon>
        <taxon>Marseilleviridae</taxon>
    </lineage>
</organism>
<keyword evidence="1" id="KW-0472">Membrane</keyword>
<reference evidence="2" key="1">
    <citation type="journal article" date="2019" name="MBio">
        <title>Virus Genomes from Deep Sea Sediments Expand the Ocean Megavirome and Support Independent Origins of Viral Gigantism.</title>
        <authorList>
            <person name="Backstrom D."/>
            <person name="Yutin N."/>
            <person name="Jorgensen S.L."/>
            <person name="Dharamshi J."/>
            <person name="Homa F."/>
            <person name="Zaremba-Niedwiedzka K."/>
            <person name="Spang A."/>
            <person name="Wolf Y.I."/>
            <person name="Koonin E.V."/>
            <person name="Ettema T.J."/>
        </authorList>
    </citation>
    <scope>NUCLEOTIDE SEQUENCE</scope>
</reference>
<feature type="transmembrane region" description="Helical" evidence="1">
    <location>
        <begin position="180"/>
        <end position="201"/>
    </location>
</feature>
<keyword evidence="1" id="KW-1133">Transmembrane helix</keyword>
<keyword evidence="1" id="KW-0812">Transmembrane</keyword>
<protein>
    <submittedName>
        <fullName evidence="2">Uncharacterized protein</fullName>
    </submittedName>
</protein>
<gene>
    <name evidence="2" type="ORF">LCMAC101_05600</name>
</gene>
<dbReference type="EMBL" id="MK500328">
    <property type="protein sequence ID" value="QBK85965.1"/>
    <property type="molecule type" value="Genomic_DNA"/>
</dbReference>
<accession>A0A481YT63</accession>
<sequence length="208" mass="22953">MRFPMQQQPLQELYPGRPYLPEYHYTRDNIPNENPEGLSLTKSTDKAFEQAAEIESEALSRHLGGQGKVLRHPPVMPEATIEDPTLAGVTILDTPNPNLSHEPNQFTLAKARKAVNELVRGVDTEADAVSGSNASIGPSVNLPLIQEKFQIGNQANRRQINKKNTKDVLDSFTDSNGPGIIFFVMIIVIALIIIGLIIYGVSVRAREE</sequence>
<proteinExistence type="predicted"/>
<name>A0A481YT63_9VIRU</name>